<accession>A0A4R1LBC7</accession>
<dbReference type="AlphaFoldDB" id="A0A4R1LBC7"/>
<keyword evidence="1" id="KW-0812">Transmembrane</keyword>
<protein>
    <recommendedName>
        <fullName evidence="4">LexA-binding, inner membrane-associated hydrolase</fullName>
    </recommendedName>
</protein>
<feature type="transmembrane region" description="Helical" evidence="1">
    <location>
        <begin position="62"/>
        <end position="81"/>
    </location>
</feature>
<proteinExistence type="predicted"/>
<reference evidence="2 3" key="1">
    <citation type="submission" date="2019-03" db="EMBL/GenBank/DDBJ databases">
        <title>Genomic Encyclopedia of Type Strains, Phase IV (KMG-IV): sequencing the most valuable type-strain genomes for metagenomic binning, comparative biology and taxonomic classification.</title>
        <authorList>
            <person name="Goeker M."/>
        </authorList>
    </citation>
    <scope>NUCLEOTIDE SEQUENCE [LARGE SCALE GENOMIC DNA]</scope>
    <source>
        <strain evidence="2 3">DSM 103428</strain>
    </source>
</reference>
<dbReference type="EMBL" id="SMGK01000001">
    <property type="protein sequence ID" value="TCK75788.1"/>
    <property type="molecule type" value="Genomic_DNA"/>
</dbReference>
<evidence type="ECO:0000313" key="3">
    <source>
        <dbReference type="Proteomes" id="UP000295210"/>
    </source>
</evidence>
<feature type="transmembrane region" description="Helical" evidence="1">
    <location>
        <begin position="134"/>
        <end position="155"/>
    </location>
</feature>
<sequence>MIAGHFGLAAIVKSRERSAPLWALMLATAWLDIIFVPLLLAHRESLQPIHTGYGGMIIHADYTHSMVGMLALSAALGAMFLPRLGRRVALVIAAVSASHWMLDLVVHRADMPVLPGNLGHLPYLGMGLWNHPPAAAFVEFILVVAGALMYWRAALDVSAKAERNGRLASISAAMIAAFGLLVLFLDYTS</sequence>
<evidence type="ECO:0000256" key="1">
    <source>
        <dbReference type="SAM" id="Phobius"/>
    </source>
</evidence>
<comment type="caution">
    <text evidence="2">The sequence shown here is derived from an EMBL/GenBank/DDBJ whole genome shotgun (WGS) entry which is preliminary data.</text>
</comment>
<gene>
    <name evidence="2" type="ORF">C7378_0780</name>
</gene>
<keyword evidence="3" id="KW-1185">Reference proteome</keyword>
<feature type="transmembrane region" description="Helical" evidence="1">
    <location>
        <begin position="21"/>
        <end position="42"/>
    </location>
</feature>
<feature type="transmembrane region" description="Helical" evidence="1">
    <location>
        <begin position="88"/>
        <end position="106"/>
    </location>
</feature>
<evidence type="ECO:0000313" key="2">
    <source>
        <dbReference type="EMBL" id="TCK75788.1"/>
    </source>
</evidence>
<feature type="transmembrane region" description="Helical" evidence="1">
    <location>
        <begin position="167"/>
        <end position="185"/>
    </location>
</feature>
<dbReference type="OrthoDB" id="327431at2"/>
<evidence type="ECO:0008006" key="4">
    <source>
        <dbReference type="Google" id="ProtNLM"/>
    </source>
</evidence>
<organism evidence="2 3">
    <name type="scientific">Acidipila rosea</name>
    <dbReference type="NCBI Taxonomy" id="768535"/>
    <lineage>
        <taxon>Bacteria</taxon>
        <taxon>Pseudomonadati</taxon>
        <taxon>Acidobacteriota</taxon>
        <taxon>Terriglobia</taxon>
        <taxon>Terriglobales</taxon>
        <taxon>Acidobacteriaceae</taxon>
        <taxon>Acidipila</taxon>
    </lineage>
</organism>
<name>A0A4R1LBC7_9BACT</name>
<dbReference type="Proteomes" id="UP000295210">
    <property type="component" value="Unassembled WGS sequence"/>
</dbReference>
<keyword evidence="1" id="KW-0472">Membrane</keyword>
<keyword evidence="1" id="KW-1133">Transmembrane helix</keyword>